<dbReference type="InterPro" id="IPR010820">
    <property type="entry name" value="DUF1421"/>
</dbReference>
<dbReference type="FunCoup" id="B9RVZ9">
    <property type="interactions" value="518"/>
</dbReference>
<feature type="region of interest" description="Disordered" evidence="1">
    <location>
        <begin position="29"/>
        <end position="54"/>
    </location>
</feature>
<dbReference type="OrthoDB" id="549883at2759"/>
<dbReference type="EMBL" id="EQ973822">
    <property type="protein sequence ID" value="EEF44436.1"/>
    <property type="molecule type" value="Genomic_DNA"/>
</dbReference>
<evidence type="ECO:0000259" key="2">
    <source>
        <dbReference type="Pfam" id="PF07223"/>
    </source>
</evidence>
<organism evidence="3 4">
    <name type="scientific">Ricinus communis</name>
    <name type="common">Castor bean</name>
    <dbReference type="NCBI Taxonomy" id="3988"/>
    <lineage>
        <taxon>Eukaryota</taxon>
        <taxon>Viridiplantae</taxon>
        <taxon>Streptophyta</taxon>
        <taxon>Embryophyta</taxon>
        <taxon>Tracheophyta</taxon>
        <taxon>Spermatophyta</taxon>
        <taxon>Magnoliopsida</taxon>
        <taxon>eudicotyledons</taxon>
        <taxon>Gunneridae</taxon>
        <taxon>Pentapetalae</taxon>
        <taxon>rosids</taxon>
        <taxon>fabids</taxon>
        <taxon>Malpighiales</taxon>
        <taxon>Euphorbiaceae</taxon>
        <taxon>Acalyphoideae</taxon>
        <taxon>Acalypheae</taxon>
        <taxon>Ricinus</taxon>
    </lineage>
</organism>
<feature type="region of interest" description="Disordered" evidence="1">
    <location>
        <begin position="221"/>
        <end position="358"/>
    </location>
</feature>
<reference evidence="4" key="1">
    <citation type="journal article" date="2010" name="Nat. Biotechnol.">
        <title>Draft genome sequence of the oilseed species Ricinus communis.</title>
        <authorList>
            <person name="Chan A.P."/>
            <person name="Crabtree J."/>
            <person name="Zhao Q."/>
            <person name="Lorenzi H."/>
            <person name="Orvis J."/>
            <person name="Puiu D."/>
            <person name="Melake-Berhan A."/>
            <person name="Jones K.M."/>
            <person name="Redman J."/>
            <person name="Chen G."/>
            <person name="Cahoon E.B."/>
            <person name="Gedil M."/>
            <person name="Stanke M."/>
            <person name="Haas B.J."/>
            <person name="Wortman J.R."/>
            <person name="Fraser-Liggett C.M."/>
            <person name="Ravel J."/>
            <person name="Rabinowicz P.D."/>
        </authorList>
    </citation>
    <scope>NUCLEOTIDE SEQUENCE [LARGE SCALE GENOMIC DNA]</scope>
    <source>
        <strain evidence="4">cv. Hale</strain>
    </source>
</reference>
<feature type="compositionally biased region" description="Basic and acidic residues" evidence="1">
    <location>
        <begin position="185"/>
        <end position="204"/>
    </location>
</feature>
<gene>
    <name evidence="3" type="ORF">RCOM_1174740</name>
</gene>
<dbReference type="PANTHER" id="PTHR31805:SF16">
    <property type="entry name" value="FORMIN-LIKE PROTEIN (DUF1421)"/>
    <property type="match status" value="1"/>
</dbReference>
<feature type="region of interest" description="Disordered" evidence="1">
    <location>
        <begin position="173"/>
        <end position="205"/>
    </location>
</feature>
<name>B9RVZ9_RICCO</name>
<dbReference type="STRING" id="3988.B9RVZ9"/>
<dbReference type="PANTHER" id="PTHR31805">
    <property type="entry name" value="RECEPTOR-LIKE KINASE, PUTATIVE (DUF1421)-RELATED"/>
    <property type="match status" value="1"/>
</dbReference>
<protein>
    <submittedName>
        <fullName evidence="3">Structural constituent of cell wall, putative</fullName>
    </submittedName>
</protein>
<sequence>MASGSSDRSNSGSKGFDFGTDDILCSYEDYGNKDSTNGSHSDPVIVSNSTKDYHKSRMSRSSLFHASSYSQPEDSFSQDVISVVERSMKKHTDGLMRFLEGVSSRLSQLELNCYNLDKSIGEMRSDLVRHRADGDSKLKSLEKHLQEVHRSVQILRDKQELADTQKELAKLQLVQKEPSSSSHSQAEEKASPPATDPKKTDNTPEIHSQQLALALPHQIVPQPQSAPVPPPSQAPPQNVTQQQSYYLPPAQLPNPPAQAQHPQGPYMSADPQYGTPQIQDMTRVAPQPAQTQINQTPPGPQFTQYQHQWPQQLPQQVQAPQQPPMQPQMRPSSPAVYPTYPPQGQPTNSSPPETMSSSMPMQLSYAAVPQPLSSGTDAIPYGYGAGRTVPQQPQAQQVKAAYGAPPGDGYATGGPHSALPPGSAYMMYDSEGGRAHHPPQQPHFSQGGYPPTNLSLQNPQSAPGTNMMARNPSHANFVRNHPYSELIDKLVSMGFRAEHIVGVIQRMEESGQPLDFNAVLDRLSNSSGGSQRGWSG</sequence>
<accession>B9RVZ9</accession>
<dbReference type="KEGG" id="rcu:8262066"/>
<evidence type="ECO:0000313" key="4">
    <source>
        <dbReference type="Proteomes" id="UP000008311"/>
    </source>
</evidence>
<evidence type="ECO:0000313" key="3">
    <source>
        <dbReference type="EMBL" id="EEF44436.1"/>
    </source>
</evidence>
<feature type="compositionally biased region" description="Polar residues" evidence="1">
    <location>
        <begin position="33"/>
        <end position="50"/>
    </location>
</feature>
<dbReference type="InParanoid" id="B9RVZ9"/>
<dbReference type="eggNOG" id="ENOG502QPU7">
    <property type="taxonomic scope" value="Eukaryota"/>
</dbReference>
<dbReference type="Pfam" id="PF07223">
    <property type="entry name" value="DUF1421"/>
    <property type="match status" value="1"/>
</dbReference>
<feature type="compositionally biased region" description="Pro residues" evidence="1">
    <location>
        <begin position="224"/>
        <end position="234"/>
    </location>
</feature>
<evidence type="ECO:0000256" key="1">
    <source>
        <dbReference type="SAM" id="MobiDB-lite"/>
    </source>
</evidence>
<dbReference type="Proteomes" id="UP000008311">
    <property type="component" value="Unassembled WGS sequence"/>
</dbReference>
<keyword evidence="4" id="KW-1185">Reference proteome</keyword>
<feature type="domain" description="DUF1421" evidence="2">
    <location>
        <begin position="483"/>
        <end position="527"/>
    </location>
</feature>
<feature type="compositionally biased region" description="Low complexity" evidence="1">
    <location>
        <begin position="304"/>
        <end position="320"/>
    </location>
</feature>
<dbReference type="AlphaFoldDB" id="B9RVZ9"/>
<proteinExistence type="predicted"/>